<dbReference type="Gene3D" id="6.10.30.10">
    <property type="match status" value="1"/>
</dbReference>
<dbReference type="AlphaFoldDB" id="A0A1D8S4R6"/>
<evidence type="ECO:0000313" key="4">
    <source>
        <dbReference type="Proteomes" id="UP000185608"/>
    </source>
</evidence>
<dbReference type="EMBL" id="CP016070">
    <property type="protein sequence ID" value="AOW80346.1"/>
    <property type="molecule type" value="Genomic_DNA"/>
</dbReference>
<keyword evidence="5" id="KW-1185">Reference proteome</keyword>
<reference evidence="2 4" key="1">
    <citation type="submission" date="2016-06" db="EMBL/GenBank/DDBJ databases">
        <title>Discovery of anaerobic lithoheterotrophic haloarchaeon capable of sulfur respiration by hydrogen and formate.</title>
        <authorList>
            <person name="Sorokin D.Y."/>
            <person name="Kublanov I.V."/>
            <person name="Roman P."/>
            <person name="Sinninghe Damste J.S."/>
            <person name="Golyshin P.N."/>
            <person name="Rojo D."/>
            <person name="Ciordia S."/>
            <person name="Mena Md.C."/>
            <person name="Ferrer M."/>
            <person name="Smedile F."/>
            <person name="Messina E."/>
            <person name="La Cono V."/>
            <person name="Yakimov M.M."/>
        </authorList>
    </citation>
    <scope>NUCLEOTIDE SEQUENCE [LARGE SCALE GENOMIC DNA]</scope>
    <source>
        <strain evidence="2 4">HTSR1</strain>
    </source>
</reference>
<dbReference type="InterPro" id="IPR012340">
    <property type="entry name" value="NA-bd_OB-fold"/>
</dbReference>
<dbReference type="SUPFAM" id="SSF50249">
    <property type="entry name" value="Nucleic acid-binding proteins"/>
    <property type="match status" value="1"/>
</dbReference>
<dbReference type="Proteomes" id="UP000185608">
    <property type="component" value="Chromosome"/>
</dbReference>
<evidence type="ECO:0000313" key="2">
    <source>
        <dbReference type="EMBL" id="AOW80346.1"/>
    </source>
</evidence>
<dbReference type="GeneID" id="30417725"/>
<dbReference type="InterPro" id="IPR002878">
    <property type="entry name" value="ChsH2_C"/>
</dbReference>
<dbReference type="InterPro" id="IPR052513">
    <property type="entry name" value="Thioester_dehydratase-like"/>
</dbReference>
<dbReference type="PANTHER" id="PTHR34075">
    <property type="entry name" value="BLR3430 PROTEIN"/>
    <property type="match status" value="1"/>
</dbReference>
<dbReference type="KEGG" id="halh:HTSR_1166"/>
<accession>A0A1D8S4R6</accession>
<dbReference type="PANTHER" id="PTHR34075:SF5">
    <property type="entry name" value="BLR3430 PROTEIN"/>
    <property type="match status" value="1"/>
</dbReference>
<feature type="domain" description="ChsH2 C-terminal OB-fold" evidence="1">
    <location>
        <begin position="53"/>
        <end position="112"/>
    </location>
</feature>
<protein>
    <recommendedName>
        <fullName evidence="1">ChsH2 C-terminal OB-fold domain-containing protein</fullName>
    </recommendedName>
</protein>
<evidence type="ECO:0000313" key="5">
    <source>
        <dbReference type="Proteomes" id="UP000186165"/>
    </source>
</evidence>
<dbReference type="RefSeq" id="WP_070365041.1">
    <property type="nucleotide sequence ID" value="NZ_CP016070.1"/>
</dbReference>
<evidence type="ECO:0000259" key="1">
    <source>
        <dbReference type="Pfam" id="PF01796"/>
    </source>
</evidence>
<proteinExistence type="predicted"/>
<dbReference type="EMBL" id="CP016804">
    <property type="protein sequence ID" value="APE95649.1"/>
    <property type="molecule type" value="Genomic_DNA"/>
</dbReference>
<reference evidence="5" key="2">
    <citation type="submission" date="2016-08" db="EMBL/GenBank/DDBJ databases">
        <title>Discovery of first anaerobic lithoheterotrophic haloarchae widely represented in hypersaline habitats.</title>
        <authorList>
            <person name="Sorokin D.Y."/>
            <person name="Kublanov I.V."/>
            <person name="Roman P."/>
            <person name="Sinninghe Damste J.S."/>
            <person name="Golyshin P.N."/>
            <person name="Rojo D."/>
            <person name="Ciordia S."/>
            <person name="Mena Md.C."/>
            <person name="Ferrer M."/>
            <person name="Smedile F."/>
            <person name="Messina E."/>
            <person name="La Cono V."/>
            <person name="Yakimov M.M."/>
        </authorList>
    </citation>
    <scope>NUCLEOTIDE SEQUENCE [LARGE SCALE GENOMIC DNA]</scope>
    <source>
        <strain evidence="5">HSR6</strain>
    </source>
</reference>
<dbReference type="Proteomes" id="UP000186165">
    <property type="component" value="Chromosome"/>
</dbReference>
<evidence type="ECO:0000313" key="3">
    <source>
        <dbReference type="EMBL" id="APE95649.1"/>
    </source>
</evidence>
<accession>A0A1J1ADJ8</accession>
<dbReference type="OrthoDB" id="9573at2157"/>
<dbReference type="STRING" id="1873524.HSR6_1201"/>
<sequence>MSDEPARDAGYDDFLDAIAEGEPYYLECPEGHGSLPPRQVCPDCGASELSESELPEVGTIVAHNVVHVPTPRFLDDTPYATAIVDFGPVNVTGQVRGLDPQDVENGQDVTITIGETETDGDRLVVFEPV</sequence>
<dbReference type="KEGG" id="hhsr:HSR6_1201"/>
<gene>
    <name evidence="3" type="ORF">HSR6_1201</name>
    <name evidence="2" type="ORF">HTSR_1166</name>
</gene>
<dbReference type="Pfam" id="PF01796">
    <property type="entry name" value="OB_ChsH2_C"/>
    <property type="match status" value="1"/>
</dbReference>
<reference evidence="3" key="3">
    <citation type="journal article" date="2017" name="ISME J.">
        <title>Discovery of anaerobic lithoheterotrophic haloarchaea, ubiquitous in hypersaline habitats.</title>
        <authorList>
            <person name="Sorokin D.Y."/>
            <person name="Messina E."/>
            <person name="Smedile F."/>
            <person name="Roman P."/>
            <person name="Damste J.S.S."/>
            <person name="Ciordia S."/>
            <person name="Mena M.C."/>
            <person name="Ferrer M."/>
            <person name="Golyshin P.N."/>
            <person name="Kublanov I.V."/>
            <person name="Samarov N.I."/>
            <person name="Toshchakov S.V."/>
            <person name="La Cono V."/>
            <person name="Yakimov M.M."/>
        </authorList>
    </citation>
    <scope>NUCLEOTIDE SEQUENCE</scope>
    <source>
        <strain evidence="3">HSR6</strain>
    </source>
</reference>
<organism evidence="2 4">
    <name type="scientific">Halodesulfurarchaeum formicicum</name>
    <dbReference type="NCBI Taxonomy" id="1873524"/>
    <lineage>
        <taxon>Archaea</taxon>
        <taxon>Methanobacteriati</taxon>
        <taxon>Methanobacteriota</taxon>
        <taxon>Stenosarchaea group</taxon>
        <taxon>Halobacteria</taxon>
        <taxon>Halobacteriales</taxon>
        <taxon>Halobacteriaceae</taxon>
        <taxon>Halodesulfurarchaeum</taxon>
    </lineage>
</organism>
<name>A0A1D8S4R6_9EURY</name>